<name>A0A225DXS9_9BACT</name>
<gene>
    <name evidence="3" type="ORF">FRUB_00049</name>
</gene>
<evidence type="ECO:0000259" key="1">
    <source>
        <dbReference type="Pfam" id="PF00675"/>
    </source>
</evidence>
<organism evidence="3 4">
    <name type="scientific">Fimbriiglobus ruber</name>
    <dbReference type="NCBI Taxonomy" id="1908690"/>
    <lineage>
        <taxon>Bacteria</taxon>
        <taxon>Pseudomonadati</taxon>
        <taxon>Planctomycetota</taxon>
        <taxon>Planctomycetia</taxon>
        <taxon>Gemmatales</taxon>
        <taxon>Gemmataceae</taxon>
        <taxon>Fimbriiglobus</taxon>
    </lineage>
</organism>
<proteinExistence type="predicted"/>
<dbReference type="AlphaFoldDB" id="A0A225DXS9"/>
<dbReference type="GO" id="GO:0008233">
    <property type="term" value="F:peptidase activity"/>
    <property type="evidence" value="ECO:0007669"/>
    <property type="project" value="UniProtKB-KW"/>
</dbReference>
<protein>
    <submittedName>
        <fullName evidence="3">Zinc protease</fullName>
    </submittedName>
</protein>
<sequence length="412" mass="45007">MAEQQIFRHTLSNGMTLLAERMDHVRSATMYLLVPAGFTHDPADRPGTATVLSEMLIRGAGDRDSKELSLALDNLGTDRNESVGPFNIVLSAGTLARNLPAILDLYADVVRRPHLPDDELEPVQNLALEDILGLEDSPQEKVILELKSRYYPPPLNRNRYGTVEGIQALTPAAIRQYYGDRFRASGAILSVAGAVDWPALKVQAERLFGDWPGGATPEPAPVAHVPKSAHIQKDTQQTQIALAFPSAPFSDPDYYAARGAVGVLSGGMSARLFTEVREKRGLCYSVYASHDTVKDRGTVIGYSGTRTDRAQQTLDVMVGEFKRLKDGITTDEVDRVRAALKTSLVMQQESTSARAGSMASDWFYLNRVRTVEEVQAAIDGLTPAKILAHLERFPVRDLTVVTLGPDALTVPV</sequence>
<accession>A0A225DXS9</accession>
<keyword evidence="3" id="KW-0645">Protease</keyword>
<evidence type="ECO:0000313" key="3">
    <source>
        <dbReference type="EMBL" id="OWK46350.1"/>
    </source>
</evidence>
<reference evidence="4" key="1">
    <citation type="submission" date="2017-06" db="EMBL/GenBank/DDBJ databases">
        <title>Genome analysis of Fimbriiglobus ruber SP5, the first member of the order Planctomycetales with confirmed chitinolytic capability.</title>
        <authorList>
            <person name="Ravin N.V."/>
            <person name="Rakitin A.L."/>
            <person name="Ivanova A.A."/>
            <person name="Beletsky A.V."/>
            <person name="Kulichevskaya I.S."/>
            <person name="Mardanov A.V."/>
            <person name="Dedysh S.N."/>
        </authorList>
    </citation>
    <scope>NUCLEOTIDE SEQUENCE [LARGE SCALE GENOMIC DNA]</scope>
    <source>
        <strain evidence="4">SP5</strain>
    </source>
</reference>
<feature type="domain" description="Peptidase M16 N-terminal" evidence="1">
    <location>
        <begin position="23"/>
        <end position="156"/>
    </location>
</feature>
<dbReference type="EMBL" id="NIDE01000001">
    <property type="protein sequence ID" value="OWK46350.1"/>
    <property type="molecule type" value="Genomic_DNA"/>
</dbReference>
<keyword evidence="3" id="KW-0378">Hydrolase</keyword>
<dbReference type="GO" id="GO:0006508">
    <property type="term" value="P:proteolysis"/>
    <property type="evidence" value="ECO:0007669"/>
    <property type="project" value="UniProtKB-KW"/>
</dbReference>
<keyword evidence="4" id="KW-1185">Reference proteome</keyword>
<dbReference type="Proteomes" id="UP000214646">
    <property type="component" value="Unassembled WGS sequence"/>
</dbReference>
<dbReference type="InterPro" id="IPR011765">
    <property type="entry name" value="Pept_M16_N"/>
</dbReference>
<dbReference type="SUPFAM" id="SSF63411">
    <property type="entry name" value="LuxS/MPP-like metallohydrolase"/>
    <property type="match status" value="2"/>
</dbReference>
<comment type="caution">
    <text evidence="3">The sequence shown here is derived from an EMBL/GenBank/DDBJ whole genome shotgun (WGS) entry which is preliminary data.</text>
</comment>
<dbReference type="RefSeq" id="WP_238602395.1">
    <property type="nucleotide sequence ID" value="NZ_NIDE01000001.1"/>
</dbReference>
<dbReference type="Gene3D" id="3.30.830.10">
    <property type="entry name" value="Metalloenzyme, LuxS/M16 peptidase-like"/>
    <property type="match status" value="2"/>
</dbReference>
<evidence type="ECO:0000313" key="4">
    <source>
        <dbReference type="Proteomes" id="UP000214646"/>
    </source>
</evidence>
<dbReference type="Pfam" id="PF00675">
    <property type="entry name" value="Peptidase_M16"/>
    <property type="match status" value="1"/>
</dbReference>
<dbReference type="PANTHER" id="PTHR11851">
    <property type="entry name" value="METALLOPROTEASE"/>
    <property type="match status" value="1"/>
</dbReference>
<dbReference type="PANTHER" id="PTHR11851:SF219">
    <property type="entry name" value="HYPOTHETICAL ZINC PROTEASE"/>
    <property type="match status" value="1"/>
</dbReference>
<dbReference type="GO" id="GO:0046872">
    <property type="term" value="F:metal ion binding"/>
    <property type="evidence" value="ECO:0007669"/>
    <property type="project" value="InterPro"/>
</dbReference>
<dbReference type="InterPro" id="IPR050361">
    <property type="entry name" value="MPP/UQCRC_Complex"/>
</dbReference>
<dbReference type="InterPro" id="IPR007863">
    <property type="entry name" value="Peptidase_M16_C"/>
</dbReference>
<dbReference type="InterPro" id="IPR011249">
    <property type="entry name" value="Metalloenz_LuxS/M16"/>
</dbReference>
<feature type="domain" description="Peptidase M16 C-terminal" evidence="2">
    <location>
        <begin position="169"/>
        <end position="340"/>
    </location>
</feature>
<evidence type="ECO:0000259" key="2">
    <source>
        <dbReference type="Pfam" id="PF05193"/>
    </source>
</evidence>
<dbReference type="Pfam" id="PF05193">
    <property type="entry name" value="Peptidase_M16_C"/>
    <property type="match status" value="1"/>
</dbReference>